<dbReference type="Pfam" id="PF09413">
    <property type="entry name" value="DUF2007"/>
    <property type="match status" value="1"/>
</dbReference>
<gene>
    <name evidence="2" type="ORF">LH29_06140</name>
</gene>
<dbReference type="Gene3D" id="3.30.70.790">
    <property type="entry name" value="UreE, C-terminal domain"/>
    <property type="match status" value="1"/>
</dbReference>
<proteinExistence type="predicted"/>
<dbReference type="AlphaFoldDB" id="A0A0D8JDI1"/>
<evidence type="ECO:0000313" key="3">
    <source>
        <dbReference type="Proteomes" id="UP000032544"/>
    </source>
</evidence>
<comment type="caution">
    <text evidence="2">The sequence shown here is derived from an EMBL/GenBank/DDBJ whole genome shotgun (WGS) entry which is preliminary data.</text>
</comment>
<dbReference type="RefSeq" id="WP_045026705.1">
    <property type="nucleotide sequence ID" value="NZ_JRHC01000001.1"/>
</dbReference>
<sequence length="76" mass="8136">MNDHGKIVELYSGDEVTIQHLKQELEAAGIATMLKDGFNQGNAAGFVGGTPSVVELLVNEKDLLRAQEILKTIQGA</sequence>
<feature type="domain" description="DUF2007" evidence="1">
    <location>
        <begin position="8"/>
        <end position="73"/>
    </location>
</feature>
<organism evidence="2 3">
    <name type="scientific">Draconibacterium sediminis</name>
    <dbReference type="NCBI Taxonomy" id="1544798"/>
    <lineage>
        <taxon>Bacteria</taxon>
        <taxon>Pseudomonadati</taxon>
        <taxon>Bacteroidota</taxon>
        <taxon>Bacteroidia</taxon>
        <taxon>Marinilabiliales</taxon>
        <taxon>Prolixibacteraceae</taxon>
        <taxon>Draconibacterium</taxon>
    </lineage>
</organism>
<protein>
    <recommendedName>
        <fullName evidence="1">DUF2007 domain-containing protein</fullName>
    </recommendedName>
</protein>
<dbReference type="OrthoDB" id="1149279at2"/>
<evidence type="ECO:0000259" key="1">
    <source>
        <dbReference type="Pfam" id="PF09413"/>
    </source>
</evidence>
<evidence type="ECO:0000313" key="2">
    <source>
        <dbReference type="EMBL" id="KJF44995.1"/>
    </source>
</evidence>
<reference evidence="2 3" key="1">
    <citation type="submission" date="2014-09" db="EMBL/GenBank/DDBJ databases">
        <title>Draft Genome Sequence of Draconibacterium sp. JN14CK-3.</title>
        <authorList>
            <person name="Dong C."/>
            <person name="Lai Q."/>
            <person name="Shao Z."/>
        </authorList>
    </citation>
    <scope>NUCLEOTIDE SEQUENCE [LARGE SCALE GENOMIC DNA]</scope>
    <source>
        <strain evidence="2 3">JN14CK-3</strain>
    </source>
</reference>
<dbReference type="EMBL" id="JRHC01000001">
    <property type="protein sequence ID" value="KJF44995.1"/>
    <property type="molecule type" value="Genomic_DNA"/>
</dbReference>
<keyword evidence="3" id="KW-1185">Reference proteome</keyword>
<dbReference type="Proteomes" id="UP000032544">
    <property type="component" value="Unassembled WGS sequence"/>
</dbReference>
<dbReference type="InterPro" id="IPR018551">
    <property type="entry name" value="DUF2007"/>
</dbReference>
<dbReference type="STRING" id="1544798.LH29_06140"/>
<accession>A0A0D8JDI1</accession>
<name>A0A0D8JDI1_9BACT</name>